<gene>
    <name evidence="1" type="ORF">EKH77_31680</name>
</gene>
<accession>A0A3S9PS37</accession>
<evidence type="ECO:0000313" key="2">
    <source>
        <dbReference type="Proteomes" id="UP000267900"/>
    </source>
</evidence>
<dbReference type="EMBL" id="CP034587">
    <property type="protein sequence ID" value="AZQ75108.1"/>
    <property type="molecule type" value="Genomic_DNA"/>
</dbReference>
<evidence type="ECO:0000313" key="1">
    <source>
        <dbReference type="EMBL" id="AZQ75108.1"/>
    </source>
</evidence>
<dbReference type="AlphaFoldDB" id="A0A3S9PS37"/>
<keyword evidence="2" id="KW-1185">Reference proteome</keyword>
<dbReference type="Proteomes" id="UP000267900">
    <property type="component" value="Chromosome"/>
</dbReference>
<dbReference type="Gene3D" id="1.10.1200.10">
    <property type="entry name" value="ACP-like"/>
    <property type="match status" value="1"/>
</dbReference>
<dbReference type="SUPFAM" id="SSF47336">
    <property type="entry name" value="ACP-like"/>
    <property type="match status" value="1"/>
</dbReference>
<sequence>MTTTPTPDASAPAHGPDEAEVLTALTEAMSAVLDPVELEATPLTMDTRFVEDLDLESIDLVTLTGLLGSRYGDRVDFPRFFASLELPEIIGLSVGQVVRYVAGCLR</sequence>
<reference evidence="1 2" key="1">
    <citation type="submission" date="2018-12" db="EMBL/GenBank/DDBJ databases">
        <title>The whole draft genome of Streptomyce luteoverticillatus CGMCC 15060.</title>
        <authorList>
            <person name="Feng Z."/>
            <person name="Chen G."/>
            <person name="Zhang J."/>
            <person name="Zhu H."/>
            <person name="Yu X."/>
            <person name="Zhang W."/>
            <person name="Zhang X."/>
        </authorList>
    </citation>
    <scope>NUCLEOTIDE SEQUENCE [LARGE SCALE GENOMIC DNA]</scope>
    <source>
        <strain evidence="1 2">CGMCC 15060</strain>
    </source>
</reference>
<protein>
    <submittedName>
        <fullName evidence="1">Acyl carrier protein</fullName>
    </submittedName>
</protein>
<proteinExistence type="predicted"/>
<name>A0A3S9PS37_STRLT</name>
<dbReference type="RefSeq" id="WP_126917610.1">
    <property type="nucleotide sequence ID" value="NZ_CP034587.1"/>
</dbReference>
<dbReference type="OrthoDB" id="3785691at2"/>
<dbReference type="InterPro" id="IPR036736">
    <property type="entry name" value="ACP-like_sf"/>
</dbReference>
<organism evidence="1 2">
    <name type="scientific">Streptomyces luteoverticillatus</name>
    <name type="common">Streptoverticillium luteoverticillatus</name>
    <dbReference type="NCBI Taxonomy" id="66425"/>
    <lineage>
        <taxon>Bacteria</taxon>
        <taxon>Bacillati</taxon>
        <taxon>Actinomycetota</taxon>
        <taxon>Actinomycetes</taxon>
        <taxon>Kitasatosporales</taxon>
        <taxon>Streptomycetaceae</taxon>
        <taxon>Streptomyces</taxon>
    </lineage>
</organism>